<dbReference type="EMBL" id="FNJM01000012">
    <property type="protein sequence ID" value="SDP68029.1"/>
    <property type="molecule type" value="Genomic_DNA"/>
</dbReference>
<evidence type="ECO:0008006" key="3">
    <source>
        <dbReference type="Google" id="ProtNLM"/>
    </source>
</evidence>
<reference evidence="1 2" key="1">
    <citation type="submission" date="2016-10" db="EMBL/GenBank/DDBJ databases">
        <authorList>
            <person name="de Groot N.N."/>
        </authorList>
    </citation>
    <scope>NUCLEOTIDE SEQUENCE [LARGE SCALE GENOMIC DNA]</scope>
    <source>
        <strain evidence="1 2">DSM 12272</strain>
    </source>
</reference>
<dbReference type="AlphaFoldDB" id="A0A1H0UPB0"/>
<evidence type="ECO:0000313" key="1">
    <source>
        <dbReference type="EMBL" id="SDP68029.1"/>
    </source>
</evidence>
<accession>A0A1H0UPB0</accession>
<proteinExistence type="predicted"/>
<name>A0A1H0UPB0_9CLOT</name>
<dbReference type="RefSeq" id="WP_089971691.1">
    <property type="nucleotide sequence ID" value="NZ_FNJM01000012.1"/>
</dbReference>
<dbReference type="OrthoDB" id="1909126at2"/>
<organism evidence="1 2">
    <name type="scientific">Clostridium gasigenes</name>
    <dbReference type="NCBI Taxonomy" id="94869"/>
    <lineage>
        <taxon>Bacteria</taxon>
        <taxon>Bacillati</taxon>
        <taxon>Bacillota</taxon>
        <taxon>Clostridia</taxon>
        <taxon>Eubacteriales</taxon>
        <taxon>Clostridiaceae</taxon>
        <taxon>Clostridium</taxon>
    </lineage>
</organism>
<dbReference type="Proteomes" id="UP000198597">
    <property type="component" value="Unassembled WGS sequence"/>
</dbReference>
<protein>
    <recommendedName>
        <fullName evidence="3">DUF86 domain-containing protein</fullName>
    </recommendedName>
</protein>
<keyword evidence="2" id="KW-1185">Reference proteome</keyword>
<gene>
    <name evidence="1" type="ORF">SAMN04488529_1126</name>
</gene>
<sequence>MNKERLKKLIYDLDITTSELDKSIDLVKKYSDQEELVGEFSNSLKYKYLSLFIIYEDFISMMLKENTLYEIGMSVDKAIKKLYDRNHITEEQLKFLNSARLIRNKIGHRYKQPPVEVIIEFLETNETVKLELNKFIKSCM</sequence>
<evidence type="ECO:0000313" key="2">
    <source>
        <dbReference type="Proteomes" id="UP000198597"/>
    </source>
</evidence>
<dbReference type="STRING" id="94869.SAMN04488529_1126"/>